<reference evidence="2 3" key="1">
    <citation type="submission" date="2018-06" db="EMBL/GenBank/DDBJ databases">
        <title>Genomic Encyclopedia of Type Strains, Phase III (KMG-III): the genomes of soil and plant-associated and newly described type strains.</title>
        <authorList>
            <person name="Whitman W."/>
        </authorList>
    </citation>
    <scope>NUCLEOTIDE SEQUENCE [LARGE SCALE GENOMIC DNA]</scope>
    <source>
        <strain evidence="2 3">CECT 9025</strain>
    </source>
</reference>
<evidence type="ECO:0000256" key="1">
    <source>
        <dbReference type="ARBA" id="ARBA00005260"/>
    </source>
</evidence>
<keyword evidence="3" id="KW-1185">Reference proteome</keyword>
<dbReference type="PANTHER" id="PTHR33677:SF3">
    <property type="entry name" value="COPPER-SENSING TRANSCRIPTIONAL REPRESSOR RICR"/>
    <property type="match status" value="1"/>
</dbReference>
<comment type="caution">
    <text evidence="2">The sequence shown here is derived from an EMBL/GenBank/DDBJ whole genome shotgun (WGS) entry which is preliminary data.</text>
</comment>
<dbReference type="Proteomes" id="UP000248311">
    <property type="component" value="Unassembled WGS sequence"/>
</dbReference>
<evidence type="ECO:0000313" key="3">
    <source>
        <dbReference type="Proteomes" id="UP000248311"/>
    </source>
</evidence>
<dbReference type="Gene3D" id="1.20.58.1000">
    <property type="entry name" value="Metal-sensitive repressor, helix protomer"/>
    <property type="match status" value="1"/>
</dbReference>
<name>A0A318SNQ5_9RHOB</name>
<evidence type="ECO:0000313" key="2">
    <source>
        <dbReference type="EMBL" id="PYE82464.1"/>
    </source>
</evidence>
<accession>A0A318SNQ5</accession>
<proteinExistence type="inferred from homology"/>
<dbReference type="GO" id="GO:0046872">
    <property type="term" value="F:metal ion binding"/>
    <property type="evidence" value="ECO:0007669"/>
    <property type="project" value="InterPro"/>
</dbReference>
<dbReference type="InterPro" id="IPR003735">
    <property type="entry name" value="Metal_Tscrpt_repr"/>
</dbReference>
<protein>
    <submittedName>
        <fullName evidence="2">DNA-binding FrmR family transcriptional regulator</fullName>
    </submittedName>
</protein>
<dbReference type="RefSeq" id="WP_342767729.1">
    <property type="nucleotide sequence ID" value="NZ_QJTE01000004.1"/>
</dbReference>
<dbReference type="Pfam" id="PF02583">
    <property type="entry name" value="Trns_repr_metal"/>
    <property type="match status" value="1"/>
</dbReference>
<dbReference type="InterPro" id="IPR038390">
    <property type="entry name" value="Metal_Tscrpt_repr_sf"/>
</dbReference>
<dbReference type="AlphaFoldDB" id="A0A318SNQ5"/>
<dbReference type="EMBL" id="QJTE01000004">
    <property type="protein sequence ID" value="PYE82464.1"/>
    <property type="molecule type" value="Genomic_DNA"/>
</dbReference>
<sequence length="117" mass="12877">MGGIFKGAGDLCARLSTSTARVPLYPGMHENREAALKRLKRLEGQVRGVTRMVEDDRYCVDILTQIAAVRAALKGVEKLLIDDHAAHCIEDALASGDREDQRAKFTELLDLLDKARG</sequence>
<dbReference type="GO" id="GO:0045892">
    <property type="term" value="P:negative regulation of DNA-templated transcription"/>
    <property type="evidence" value="ECO:0007669"/>
    <property type="project" value="UniProtKB-ARBA"/>
</dbReference>
<dbReference type="CDD" id="cd10148">
    <property type="entry name" value="CsoR-like_DUF156"/>
    <property type="match status" value="1"/>
</dbReference>
<dbReference type="PANTHER" id="PTHR33677">
    <property type="entry name" value="TRANSCRIPTIONAL REPRESSOR FRMR-RELATED"/>
    <property type="match status" value="1"/>
</dbReference>
<gene>
    <name evidence="2" type="ORF">DFP88_104220</name>
</gene>
<dbReference type="GO" id="GO:0003677">
    <property type="term" value="F:DNA binding"/>
    <property type="evidence" value="ECO:0007669"/>
    <property type="project" value="UniProtKB-KW"/>
</dbReference>
<keyword evidence="2" id="KW-0238">DNA-binding</keyword>
<organism evidence="2 3">
    <name type="scientific">Pseudoroseicyclus aestuarii</name>
    <dbReference type="NCBI Taxonomy" id="1795041"/>
    <lineage>
        <taxon>Bacteria</taxon>
        <taxon>Pseudomonadati</taxon>
        <taxon>Pseudomonadota</taxon>
        <taxon>Alphaproteobacteria</taxon>
        <taxon>Rhodobacterales</taxon>
        <taxon>Paracoccaceae</taxon>
        <taxon>Pseudoroseicyclus</taxon>
    </lineage>
</organism>
<comment type="similarity">
    <text evidence="1">Belongs to the FrmR/RcnR family.</text>
</comment>